<dbReference type="InterPro" id="IPR000244">
    <property type="entry name" value="Ribosomal_bL9"/>
</dbReference>
<reference evidence="10" key="2">
    <citation type="journal article" date="2021" name="PeerJ">
        <title>Extensive microbial diversity within the chicken gut microbiome revealed by metagenomics and culture.</title>
        <authorList>
            <person name="Gilroy R."/>
            <person name="Ravi A."/>
            <person name="Getino M."/>
            <person name="Pursley I."/>
            <person name="Horton D.L."/>
            <person name="Alikhan N.F."/>
            <person name="Baker D."/>
            <person name="Gharbi K."/>
            <person name="Hall N."/>
            <person name="Watson M."/>
            <person name="Adriaenssens E.M."/>
            <person name="Foster-Nyarko E."/>
            <person name="Jarju S."/>
            <person name="Secka A."/>
            <person name="Antonio M."/>
            <person name="Oren A."/>
            <person name="Chaudhuri R.R."/>
            <person name="La Ragione R."/>
            <person name="Hildebrand F."/>
            <person name="Pallen M.J."/>
        </authorList>
    </citation>
    <scope>NUCLEOTIDE SEQUENCE</scope>
    <source>
        <strain evidence="10">9366</strain>
    </source>
</reference>
<accession>A0A9D1MMG3</accession>
<dbReference type="InterPro" id="IPR020069">
    <property type="entry name" value="Ribosomal_bL9_C"/>
</dbReference>
<keyword evidence="3 7" id="KW-0694">RNA-binding</keyword>
<dbReference type="EMBL" id="DVNJ01000017">
    <property type="protein sequence ID" value="HIU62763.1"/>
    <property type="molecule type" value="Genomic_DNA"/>
</dbReference>
<dbReference type="AlphaFoldDB" id="A0A9D1MMG3"/>
<sequence length="149" mass="16324">MKVLLLQDVKAQGKKDEIIEVNDGFGRNFLIKKGFAVEATPKVLNEYKLRKQKEEADRQKELAAARATAEKLRGAVVTVKVKCGENGKLFGAVTAKEISDSLAAMGYAVDKKKIVLKEPVKLVGKYEVEIKLCSGVSANVFISVVDEKI</sequence>
<dbReference type="Gene3D" id="3.40.5.10">
    <property type="entry name" value="Ribosomal protein L9, N-terminal domain"/>
    <property type="match status" value="1"/>
</dbReference>
<dbReference type="SUPFAM" id="SSF55653">
    <property type="entry name" value="Ribosomal protein L9 C-domain"/>
    <property type="match status" value="1"/>
</dbReference>
<dbReference type="GO" id="GO:1990904">
    <property type="term" value="C:ribonucleoprotein complex"/>
    <property type="evidence" value="ECO:0007669"/>
    <property type="project" value="UniProtKB-KW"/>
</dbReference>
<comment type="caution">
    <text evidence="10">The sequence shown here is derived from an EMBL/GenBank/DDBJ whole genome shotgun (WGS) entry which is preliminary data.</text>
</comment>
<dbReference type="PANTHER" id="PTHR21368">
    <property type="entry name" value="50S RIBOSOMAL PROTEIN L9"/>
    <property type="match status" value="1"/>
</dbReference>
<evidence type="ECO:0000313" key="11">
    <source>
        <dbReference type="Proteomes" id="UP000824145"/>
    </source>
</evidence>
<keyword evidence="2 7" id="KW-0699">rRNA-binding</keyword>
<comment type="similarity">
    <text evidence="1 7">Belongs to the bacterial ribosomal protein bL9 family.</text>
</comment>
<name>A0A9D1MMG3_9FIRM</name>
<protein>
    <recommendedName>
        <fullName evidence="6 7">Large ribosomal subunit protein bL9</fullName>
    </recommendedName>
</protein>
<dbReference type="Proteomes" id="UP000824145">
    <property type="component" value="Unassembled WGS sequence"/>
</dbReference>
<dbReference type="InterPro" id="IPR036935">
    <property type="entry name" value="Ribosomal_bL9_N_sf"/>
</dbReference>
<comment type="function">
    <text evidence="7">Binds to the 23S rRNA.</text>
</comment>
<evidence type="ECO:0000256" key="2">
    <source>
        <dbReference type="ARBA" id="ARBA00022730"/>
    </source>
</evidence>
<evidence type="ECO:0000256" key="3">
    <source>
        <dbReference type="ARBA" id="ARBA00022884"/>
    </source>
</evidence>
<evidence type="ECO:0000256" key="6">
    <source>
        <dbReference type="ARBA" id="ARBA00035292"/>
    </source>
</evidence>
<dbReference type="GO" id="GO:0005840">
    <property type="term" value="C:ribosome"/>
    <property type="evidence" value="ECO:0007669"/>
    <property type="project" value="UniProtKB-KW"/>
</dbReference>
<keyword evidence="4 7" id="KW-0689">Ribosomal protein</keyword>
<dbReference type="InterPro" id="IPR009027">
    <property type="entry name" value="Ribosomal_bL9/RNase_H1_N"/>
</dbReference>
<evidence type="ECO:0000256" key="1">
    <source>
        <dbReference type="ARBA" id="ARBA00010605"/>
    </source>
</evidence>
<dbReference type="InterPro" id="IPR036791">
    <property type="entry name" value="Ribosomal_bL9_C_sf"/>
</dbReference>
<gene>
    <name evidence="7" type="primary">rplI</name>
    <name evidence="10" type="ORF">IAB07_03225</name>
</gene>
<evidence type="ECO:0000313" key="10">
    <source>
        <dbReference type="EMBL" id="HIU62763.1"/>
    </source>
</evidence>
<dbReference type="GO" id="GO:0003735">
    <property type="term" value="F:structural constituent of ribosome"/>
    <property type="evidence" value="ECO:0007669"/>
    <property type="project" value="InterPro"/>
</dbReference>
<feature type="domain" description="Large ribosomal subunit protein bL9 C-terminal" evidence="9">
    <location>
        <begin position="64"/>
        <end position="145"/>
    </location>
</feature>
<dbReference type="InterPro" id="IPR020594">
    <property type="entry name" value="Ribosomal_bL9_bac/chp"/>
</dbReference>
<proteinExistence type="inferred from homology"/>
<evidence type="ECO:0000256" key="7">
    <source>
        <dbReference type="HAMAP-Rule" id="MF_00503"/>
    </source>
</evidence>
<reference evidence="10" key="1">
    <citation type="submission" date="2020-10" db="EMBL/GenBank/DDBJ databases">
        <authorList>
            <person name="Gilroy R."/>
        </authorList>
    </citation>
    <scope>NUCLEOTIDE SEQUENCE</scope>
    <source>
        <strain evidence="10">9366</strain>
    </source>
</reference>
<feature type="domain" description="Ribosomal protein L9" evidence="8">
    <location>
        <begin position="1"/>
        <end position="47"/>
    </location>
</feature>
<dbReference type="SUPFAM" id="SSF55658">
    <property type="entry name" value="L9 N-domain-like"/>
    <property type="match status" value="1"/>
</dbReference>
<dbReference type="GO" id="GO:0006412">
    <property type="term" value="P:translation"/>
    <property type="evidence" value="ECO:0007669"/>
    <property type="project" value="UniProtKB-UniRule"/>
</dbReference>
<evidence type="ECO:0000256" key="4">
    <source>
        <dbReference type="ARBA" id="ARBA00022980"/>
    </source>
</evidence>
<dbReference type="Pfam" id="PF03948">
    <property type="entry name" value="Ribosomal_L9_C"/>
    <property type="match status" value="1"/>
</dbReference>
<evidence type="ECO:0000259" key="8">
    <source>
        <dbReference type="Pfam" id="PF01281"/>
    </source>
</evidence>
<evidence type="ECO:0000256" key="5">
    <source>
        <dbReference type="ARBA" id="ARBA00023274"/>
    </source>
</evidence>
<dbReference type="Pfam" id="PF01281">
    <property type="entry name" value="Ribosomal_L9_N"/>
    <property type="match status" value="1"/>
</dbReference>
<dbReference type="NCBIfam" id="TIGR00158">
    <property type="entry name" value="L9"/>
    <property type="match status" value="1"/>
</dbReference>
<dbReference type="Gene3D" id="3.10.430.100">
    <property type="entry name" value="Ribosomal protein L9, C-terminal domain"/>
    <property type="match status" value="1"/>
</dbReference>
<dbReference type="HAMAP" id="MF_00503">
    <property type="entry name" value="Ribosomal_bL9"/>
    <property type="match status" value="1"/>
</dbReference>
<dbReference type="GO" id="GO:0019843">
    <property type="term" value="F:rRNA binding"/>
    <property type="evidence" value="ECO:0007669"/>
    <property type="project" value="UniProtKB-UniRule"/>
</dbReference>
<evidence type="ECO:0000259" key="9">
    <source>
        <dbReference type="Pfam" id="PF03948"/>
    </source>
</evidence>
<dbReference type="InterPro" id="IPR020070">
    <property type="entry name" value="Ribosomal_bL9_N"/>
</dbReference>
<keyword evidence="5 7" id="KW-0687">Ribonucleoprotein</keyword>
<organism evidence="10 11">
    <name type="scientific">Candidatus Caccalectryoclostridium excrementigallinarum</name>
    <dbReference type="NCBI Taxonomy" id="2840710"/>
    <lineage>
        <taxon>Bacteria</taxon>
        <taxon>Bacillati</taxon>
        <taxon>Bacillota</taxon>
        <taxon>Clostridia</taxon>
        <taxon>Christensenellales</taxon>
        <taxon>Christensenellaceae</taxon>
        <taxon>Christensenellaceae incertae sedis</taxon>
        <taxon>Candidatus Caccalectryoclostridium</taxon>
    </lineage>
</organism>